<organism evidence="1 2">
    <name type="scientific">Segatella buccae</name>
    <dbReference type="NCBI Taxonomy" id="28126"/>
    <lineage>
        <taxon>Bacteria</taxon>
        <taxon>Pseudomonadati</taxon>
        <taxon>Bacteroidota</taxon>
        <taxon>Bacteroidia</taxon>
        <taxon>Bacteroidales</taxon>
        <taxon>Prevotellaceae</taxon>
        <taxon>Segatella</taxon>
    </lineage>
</organism>
<dbReference type="InterPro" id="IPR010982">
    <property type="entry name" value="Lambda_DNA-bd_dom_sf"/>
</dbReference>
<reference evidence="1 2" key="1">
    <citation type="submission" date="2018-06" db="EMBL/GenBank/DDBJ databases">
        <authorList>
            <consortium name="Pathogen Informatics"/>
            <person name="Doyle S."/>
        </authorList>
    </citation>
    <scope>NUCLEOTIDE SEQUENCE [LARGE SCALE GENOMIC DNA]</scope>
    <source>
        <strain evidence="1 2">NCTC13063</strain>
    </source>
</reference>
<evidence type="ECO:0000313" key="2">
    <source>
        <dbReference type="Proteomes" id="UP000255283"/>
    </source>
</evidence>
<accession>A0AAQ1UN43</accession>
<name>A0AAQ1UN43_9BACT</name>
<dbReference type="Proteomes" id="UP000255283">
    <property type="component" value="Unassembled WGS sequence"/>
</dbReference>
<evidence type="ECO:0008006" key="3">
    <source>
        <dbReference type="Google" id="ProtNLM"/>
    </source>
</evidence>
<dbReference type="InterPro" id="IPR001387">
    <property type="entry name" value="Cro/C1-type_HTH"/>
</dbReference>
<dbReference type="AlphaFoldDB" id="A0AAQ1UN43"/>
<evidence type="ECO:0000313" key="1">
    <source>
        <dbReference type="EMBL" id="SUB96500.1"/>
    </source>
</evidence>
<dbReference type="Gene3D" id="1.10.260.40">
    <property type="entry name" value="lambda repressor-like DNA-binding domains"/>
    <property type="match status" value="1"/>
</dbReference>
<dbReference type="SUPFAM" id="SSF47413">
    <property type="entry name" value="lambda repressor-like DNA-binding domains"/>
    <property type="match status" value="1"/>
</dbReference>
<proteinExistence type="predicted"/>
<comment type="caution">
    <text evidence="1">The sequence shown here is derived from an EMBL/GenBank/DDBJ whole genome shotgun (WGS) entry which is preliminary data.</text>
</comment>
<dbReference type="EMBL" id="UGTJ01000002">
    <property type="protein sequence ID" value="SUB96500.1"/>
    <property type="molecule type" value="Genomic_DNA"/>
</dbReference>
<protein>
    <recommendedName>
        <fullName evidence="3">HTH cro/C1-type domain-containing protein</fullName>
    </recommendedName>
</protein>
<dbReference type="CDD" id="cd00093">
    <property type="entry name" value="HTH_XRE"/>
    <property type="match status" value="1"/>
</dbReference>
<dbReference type="GO" id="GO:0003677">
    <property type="term" value="F:DNA binding"/>
    <property type="evidence" value="ECO:0007669"/>
    <property type="project" value="InterPro"/>
</dbReference>
<gene>
    <name evidence="1" type="ORF">NCTC13063_02259</name>
</gene>
<sequence length="158" mass="17619">MFGTIRYFDYICSGFQCPPPSVSPHGASAGATHTHRETMTLEELETALRLTFEARGIYPASLLRPIGRDNYALRSLLKTVTGMNCLLAIGGRKIWTVADLGDALQRERIRAGYSLRRVSDETGLTAAQILRIEKGRGCQKKSLAKYLRCVPVDFELRK</sequence>